<evidence type="ECO:0000256" key="2">
    <source>
        <dbReference type="ARBA" id="ARBA00007590"/>
    </source>
</evidence>
<dbReference type="Gramene" id="Ma03_t03990.1">
    <property type="protein sequence ID" value="Ma03_p03990.1"/>
    <property type="gene ID" value="Ma03_g03990"/>
</dbReference>
<keyword evidence="3 7" id="KW-0812">Transmembrane</keyword>
<organism evidence="9 10">
    <name type="scientific">Musa acuminata subsp. malaccensis</name>
    <name type="common">Wild banana</name>
    <name type="synonym">Musa malaccensis</name>
    <dbReference type="NCBI Taxonomy" id="214687"/>
    <lineage>
        <taxon>Eukaryota</taxon>
        <taxon>Viridiplantae</taxon>
        <taxon>Streptophyta</taxon>
        <taxon>Embryophyta</taxon>
        <taxon>Tracheophyta</taxon>
        <taxon>Spermatophyta</taxon>
        <taxon>Magnoliopsida</taxon>
        <taxon>Liliopsida</taxon>
        <taxon>Zingiberales</taxon>
        <taxon>Musaceae</taxon>
        <taxon>Musa</taxon>
    </lineage>
</organism>
<dbReference type="InterPro" id="IPR044890">
    <property type="entry name" value="TMEM14_sf"/>
</dbReference>
<reference evidence="9" key="2">
    <citation type="submission" date="2021-05" db="UniProtKB">
        <authorList>
            <consortium name="EnsemblPlants"/>
        </authorList>
    </citation>
    <scope>IDENTIFICATION</scope>
    <source>
        <strain evidence="9">subsp. malaccensis</strain>
    </source>
</reference>
<comment type="similarity">
    <text evidence="2">Belongs to the TMEM14 family.</text>
</comment>
<dbReference type="PANTHER" id="PTHR12668:SF48">
    <property type="entry name" value="PROTEIN FATTY ACID EXPORT 1, CHLOROPLASTIC"/>
    <property type="match status" value="1"/>
</dbReference>
<evidence type="ECO:0000256" key="5">
    <source>
        <dbReference type="ARBA" id="ARBA00023136"/>
    </source>
</evidence>
<feature type="transmembrane region" description="Helical" evidence="7">
    <location>
        <begin position="296"/>
        <end position="314"/>
    </location>
</feature>
<dbReference type="Pfam" id="PF03647">
    <property type="entry name" value="Tmemb_14"/>
    <property type="match status" value="1"/>
</dbReference>
<evidence type="ECO:0000313" key="8">
    <source>
        <dbReference type="EMBL" id="CAG1849101.1"/>
    </source>
</evidence>
<feature type="region of interest" description="Disordered" evidence="6">
    <location>
        <begin position="28"/>
        <end position="99"/>
    </location>
</feature>
<dbReference type="PANTHER" id="PTHR12668">
    <property type="entry name" value="TRANSMEMBRANE PROTEIN 14, 15"/>
    <property type="match status" value="1"/>
</dbReference>
<dbReference type="InterPro" id="IPR005349">
    <property type="entry name" value="TMEM14"/>
</dbReference>
<name>A0A804I879_MUSAM</name>
<keyword evidence="5 7" id="KW-0472">Membrane</keyword>
<gene>
    <name evidence="8" type="ORF">GSMUA_206870.1</name>
</gene>
<protein>
    <submittedName>
        <fullName evidence="8">(wild Malaysian banana) hypothetical protein</fullName>
    </submittedName>
</protein>
<dbReference type="EnsemblPlants" id="Ma03_t03990.1">
    <property type="protein sequence ID" value="Ma03_p03990.1"/>
    <property type="gene ID" value="Ma03_g03990"/>
</dbReference>
<evidence type="ECO:0000256" key="7">
    <source>
        <dbReference type="SAM" id="Phobius"/>
    </source>
</evidence>
<dbReference type="FunCoup" id="A0A804I879">
    <property type="interactions" value="3611"/>
</dbReference>
<evidence type="ECO:0000313" key="10">
    <source>
        <dbReference type="Proteomes" id="UP000012960"/>
    </source>
</evidence>
<reference evidence="8" key="1">
    <citation type="submission" date="2021-03" db="EMBL/GenBank/DDBJ databases">
        <authorList>
            <consortium name="Genoscope - CEA"/>
            <person name="William W."/>
        </authorList>
    </citation>
    <scope>NUCLEOTIDE SEQUENCE</scope>
    <source>
        <strain evidence="8">Doubled-haploid Pahang</strain>
    </source>
</reference>
<evidence type="ECO:0000313" key="9">
    <source>
        <dbReference type="EnsemblPlants" id="Ma03_p03990.1"/>
    </source>
</evidence>
<evidence type="ECO:0000256" key="6">
    <source>
        <dbReference type="SAM" id="MobiDB-lite"/>
    </source>
</evidence>
<keyword evidence="4 7" id="KW-1133">Transmembrane helix</keyword>
<proteinExistence type="inferred from homology"/>
<evidence type="ECO:0000256" key="1">
    <source>
        <dbReference type="ARBA" id="ARBA00004370"/>
    </source>
</evidence>
<dbReference type="EMBL" id="HG996468">
    <property type="protein sequence ID" value="CAG1849101.1"/>
    <property type="molecule type" value="Genomic_DNA"/>
</dbReference>
<feature type="compositionally biased region" description="Pro residues" evidence="6">
    <location>
        <begin position="78"/>
        <end position="98"/>
    </location>
</feature>
<accession>A0A804I879</accession>
<dbReference type="AlphaFoldDB" id="A0A804I879"/>
<evidence type="ECO:0000256" key="4">
    <source>
        <dbReference type="ARBA" id="ARBA00022989"/>
    </source>
</evidence>
<feature type="transmembrane region" description="Helical" evidence="7">
    <location>
        <begin position="270"/>
        <end position="290"/>
    </location>
</feature>
<feature type="transmembrane region" description="Helical" evidence="7">
    <location>
        <begin position="321"/>
        <end position="339"/>
    </location>
</feature>
<sequence>MVGFRGPKWPKCPSFRVVHSAQEIVEARGRRAPNDPTFESAQSFSSPNTSAATVPLTHDRRLPSPLPGQLHRGASPPQATPRPAPPGCGFPTRGPPPATTAAAPSLVRLLLSLLGNQRPTALRDPRECTNLDISFRYSSMAVSQLYGSGLAAKWSMRSLEGLRPLPLWPRVASSGSPDLKSNYFKVPAIRVSNISGRKLTVSMGLNGSSPRSSIVANAATRYAEDKPDQADEPLKTNPTVKSINEKLDMDAHVQEEAVVPTKRSAKIHDFCFGIPFGGLLFAGGLLGFIFSRNATAMIYGGAILALSVLSLKVWRTGRSSLPFILGQAAFSAALLWKLLQAYSLSKKVFPTGLYIFFSAAMICFYSYVLISGGNPPPKKLAAAPPS</sequence>
<comment type="subcellular location">
    <subcellularLocation>
        <location evidence="1">Membrane</location>
    </subcellularLocation>
</comment>
<keyword evidence="10" id="KW-1185">Reference proteome</keyword>
<dbReference type="GO" id="GO:0016020">
    <property type="term" value="C:membrane"/>
    <property type="evidence" value="ECO:0007669"/>
    <property type="project" value="UniProtKB-SubCell"/>
</dbReference>
<dbReference type="InParanoid" id="A0A804I879"/>
<feature type="transmembrane region" description="Helical" evidence="7">
    <location>
        <begin position="351"/>
        <end position="370"/>
    </location>
</feature>
<dbReference type="Gene3D" id="1.10.10.1740">
    <property type="entry name" value="Transmembrane protein 14-like"/>
    <property type="match status" value="1"/>
</dbReference>
<dbReference type="Proteomes" id="UP000012960">
    <property type="component" value="Unplaced"/>
</dbReference>
<evidence type="ECO:0000256" key="3">
    <source>
        <dbReference type="ARBA" id="ARBA00022692"/>
    </source>
</evidence>
<feature type="compositionally biased region" description="Polar residues" evidence="6">
    <location>
        <begin position="37"/>
        <end position="52"/>
    </location>
</feature>